<feature type="compositionally biased region" description="Polar residues" evidence="2">
    <location>
        <begin position="1279"/>
        <end position="1288"/>
    </location>
</feature>
<dbReference type="OrthoDB" id="432281at2759"/>
<accession>A0A8S1BMJ5</accession>
<feature type="compositionally biased region" description="Low complexity" evidence="2">
    <location>
        <begin position="508"/>
        <end position="521"/>
    </location>
</feature>
<feature type="region of interest" description="Disordered" evidence="2">
    <location>
        <begin position="1"/>
        <end position="20"/>
    </location>
</feature>
<dbReference type="Pfam" id="PF05186">
    <property type="entry name" value="Dpy-30"/>
    <property type="match status" value="1"/>
</dbReference>
<feature type="region of interest" description="Disordered" evidence="2">
    <location>
        <begin position="441"/>
        <end position="551"/>
    </location>
</feature>
<feature type="repeat" description="ANK" evidence="1">
    <location>
        <begin position="1063"/>
        <end position="1096"/>
    </location>
</feature>
<dbReference type="SMART" id="SM00248">
    <property type="entry name" value="ANK"/>
    <property type="match status" value="12"/>
</dbReference>
<feature type="compositionally biased region" description="Basic and acidic residues" evidence="2">
    <location>
        <begin position="687"/>
        <end position="707"/>
    </location>
</feature>
<dbReference type="Proteomes" id="UP000494165">
    <property type="component" value="Unassembled WGS sequence"/>
</dbReference>
<evidence type="ECO:0000313" key="4">
    <source>
        <dbReference type="Proteomes" id="UP000494165"/>
    </source>
</evidence>
<feature type="compositionally biased region" description="Basic and acidic residues" evidence="2">
    <location>
        <begin position="462"/>
        <end position="479"/>
    </location>
</feature>
<reference evidence="3 4" key="1">
    <citation type="submission" date="2020-04" db="EMBL/GenBank/DDBJ databases">
        <authorList>
            <person name="Alioto T."/>
            <person name="Alioto T."/>
            <person name="Gomez Garrido J."/>
        </authorList>
    </citation>
    <scope>NUCLEOTIDE SEQUENCE [LARGE SCALE GENOMIC DNA]</scope>
</reference>
<keyword evidence="4" id="KW-1185">Reference proteome</keyword>
<feature type="repeat" description="ANK" evidence="1">
    <location>
        <begin position="855"/>
        <end position="891"/>
    </location>
</feature>
<comment type="caution">
    <text evidence="3">The sequence shown here is derived from an EMBL/GenBank/DDBJ whole genome shotgun (WGS) entry which is preliminary data.</text>
</comment>
<evidence type="ECO:0000256" key="2">
    <source>
        <dbReference type="SAM" id="MobiDB-lite"/>
    </source>
</evidence>
<feature type="region of interest" description="Disordered" evidence="2">
    <location>
        <begin position="669"/>
        <end position="712"/>
    </location>
</feature>
<dbReference type="PROSITE" id="PS50297">
    <property type="entry name" value="ANK_REP_REGION"/>
    <property type="match status" value="5"/>
</dbReference>
<dbReference type="InterPro" id="IPR036770">
    <property type="entry name" value="Ankyrin_rpt-contain_sf"/>
</dbReference>
<proteinExistence type="predicted"/>
<dbReference type="InterPro" id="IPR007858">
    <property type="entry name" value="Dpy-30_motif"/>
</dbReference>
<gene>
    <name evidence="3" type="ORF">CLODIP_2_CD08958</name>
</gene>
<dbReference type="InterPro" id="IPR002110">
    <property type="entry name" value="Ankyrin_rpt"/>
</dbReference>
<dbReference type="CDD" id="cd22966">
    <property type="entry name" value="DD_DYDC-like"/>
    <property type="match status" value="1"/>
</dbReference>
<organism evidence="3 4">
    <name type="scientific">Cloeon dipterum</name>
    <dbReference type="NCBI Taxonomy" id="197152"/>
    <lineage>
        <taxon>Eukaryota</taxon>
        <taxon>Metazoa</taxon>
        <taxon>Ecdysozoa</taxon>
        <taxon>Arthropoda</taxon>
        <taxon>Hexapoda</taxon>
        <taxon>Insecta</taxon>
        <taxon>Pterygota</taxon>
        <taxon>Palaeoptera</taxon>
        <taxon>Ephemeroptera</taxon>
        <taxon>Pisciforma</taxon>
        <taxon>Baetidae</taxon>
        <taxon>Cloeon</taxon>
    </lineage>
</organism>
<dbReference type="SUPFAM" id="SSF48403">
    <property type="entry name" value="Ankyrin repeat"/>
    <property type="match status" value="3"/>
</dbReference>
<protein>
    <recommendedName>
        <fullName evidence="5">PARP</fullName>
    </recommendedName>
</protein>
<evidence type="ECO:0008006" key="5">
    <source>
        <dbReference type="Google" id="ProtNLM"/>
    </source>
</evidence>
<dbReference type="Pfam" id="PF12796">
    <property type="entry name" value="Ank_2"/>
    <property type="match status" value="4"/>
</dbReference>
<dbReference type="Gene3D" id="1.20.890.10">
    <property type="entry name" value="cAMP-dependent protein kinase regulatory subunit, dimerization-anchoring domain"/>
    <property type="match status" value="1"/>
</dbReference>
<dbReference type="PROSITE" id="PS50088">
    <property type="entry name" value="ANK_REPEAT"/>
    <property type="match status" value="6"/>
</dbReference>
<dbReference type="EMBL" id="CADEPI010000003">
    <property type="protein sequence ID" value="CAB3360572.1"/>
    <property type="molecule type" value="Genomic_DNA"/>
</dbReference>
<sequence length="1540" mass="169372">MAQPRAANCRHPHRNFTTTGLYQHISPPRAVPALKPEALRQWLKEGDIERLRQLVTDGQGHRLLGERPPVPAARGFLRTLPSLMARQEEVHLAAEDGKTEDVAAMLDKGDEGARLAVSKDVAGLGLLHKAVLRGHIALAEMLVEKYPQTINLKDHEGRTALHYCGASPEANYMWGLLEAAGADLDVVDRRGNRAKHYLNMSKNASGSSLGSLKRVRRQDPDLPVIVTRAHIRKWIHERDLSKLEKLLWAGHGDRLLPETSASPKVRSFLESVPYILTVIKEAHCAAVTDNLQLWRLRTSPPVPEHVVISKDKNGLTPLHKAAGLGHLEIVKEILSRFPDAQKVADETKKTPLHYAALLKTEHPVYEALLDAGADENALDKKEHSPLYYAQHPNDHIDTTLLSQVPEAPRAHSKLPSSWNWNSLTVAPNAIATNMVPEPLPLPPMPKKVEKPTLPNIRPLPAKPKETVHSDSQPKTEPKTTQETSGTKFAPYLPLNSRKPVANKPTNESSSSKFAPSSPQKPLETSGGRFILPQAAQPPTSPVKALDTSGSRLNTSHGAIQHPLSTIPIAANAFQNPRDFDITQTPPTTFSFSPSTSTKNPMGFTLSRINTPYNPTIFHSRFAPPVPSTAPESTPAPVAYTTAVPSTAPSVTTSSNRPLEGLTEQVEAIPETPQPPATEQPPQAENLTEEKAPNPAPEENKPNPEEIKPPQNEKGMILASDKPVRPISPPGTRMHAPLIEKWVRNLDMARLEDALLEGRGPRVMKLISNSPKQEEFKAFIERAPGFMEAMKLVHSAARTGNMNQMNDLLEVYKRIVLARDEEGAQPLHVAVRAGNETMARNLLNIFPQGATIPDWEGRTPLHYAAMCHDPEKAMICYQLLLAHGAPEKAKDATGNTAQDYLEETQSQLLEQYDPAVVDSEIAQATAEEDKAATAEIVPPKSSNEDLVLIEAKKLVVEENTEKLAEMVLNGHGEKLLGLHSDNPYVQGLLENVPDYMIKIHKVHEAAETGDIVSLQKALERRKFVTSRDKYGATPLHKAVLHQQVGVVRYLAGRFPESLRAQDQAGRTALHYSAVLADRGNIYGILASLGADINVRDMRGRTALDYQLHHEQKQSHAKLLFELGADPSLAALDPLDPTATLATSAAGALTMDMLEPDPRNLTFGTESPIVKNSLPPDTAHYDGKALQEPLLEGLKEVSKKRPQHPISYLANFLYQYANKSTKSDAKKLSALLDSLEKQESNGAMTPETGRKPLDGGDDATEEQRLLTAPSRGHDQRLETAGSMTSGVGSTNRDEFGQSMLHFAAVRAHSRNAFAQILREAGLSVGQRDLLYRTPRDVALEAGLPENARDIDEWVLLLAMEGDTTRLEELLMDGYDHILDVKNAKGDGILDLVSAANVQESVSFLTSVSVFESRRDWIHSAIRDGDLGKVREVLTSSRLAVARNKFGRCALHVAVLAEKEQIVEFIAIKFPICLAAGDNLERTALHYAMAMENAEKLSMILVKAGAKRVIKDLRGRQPSFYFVNRDEVLNLKEEEMKEVQEAQ</sequence>
<name>A0A8S1BMJ5_9INSE</name>
<evidence type="ECO:0000313" key="3">
    <source>
        <dbReference type="EMBL" id="CAB3360572.1"/>
    </source>
</evidence>
<dbReference type="InterPro" id="IPR049630">
    <property type="entry name" value="DYDC-like_DD"/>
</dbReference>
<feature type="region of interest" description="Disordered" evidence="2">
    <location>
        <begin position="1235"/>
        <end position="1289"/>
    </location>
</feature>
<feature type="repeat" description="ANK" evidence="1">
    <location>
        <begin position="313"/>
        <end position="345"/>
    </location>
</feature>
<feature type="repeat" description="ANK" evidence="1">
    <location>
        <begin position="347"/>
        <end position="380"/>
    </location>
</feature>
<keyword evidence="1" id="KW-0040">ANK repeat</keyword>
<evidence type="ECO:0000256" key="1">
    <source>
        <dbReference type="PROSITE-ProRule" id="PRU00023"/>
    </source>
</evidence>
<feature type="repeat" description="ANK" evidence="1">
    <location>
        <begin position="821"/>
        <end position="843"/>
    </location>
</feature>
<feature type="repeat" description="ANK" evidence="1">
    <location>
        <begin position="156"/>
        <end position="189"/>
    </location>
</feature>
<dbReference type="PANTHER" id="PTHR24172">
    <property type="entry name" value="ANK_REP_REGION DOMAIN-CONTAINING PROTEIN"/>
    <property type="match status" value="1"/>
</dbReference>
<dbReference type="Gene3D" id="1.25.40.20">
    <property type="entry name" value="Ankyrin repeat-containing domain"/>
    <property type="match status" value="6"/>
</dbReference>
<dbReference type="PRINTS" id="PR01415">
    <property type="entry name" value="ANKYRIN"/>
</dbReference>
<dbReference type="PANTHER" id="PTHR24172:SF4">
    <property type="entry name" value="ANK_REP_REGION DOMAIN-CONTAINING PROTEIN"/>
    <property type="match status" value="1"/>
</dbReference>